<dbReference type="Proteomes" id="UP000217790">
    <property type="component" value="Unassembled WGS sequence"/>
</dbReference>
<accession>A0A2H3E181</accession>
<dbReference type="EMBL" id="KZ293656">
    <property type="protein sequence ID" value="PBK93466.1"/>
    <property type="molecule type" value="Genomic_DNA"/>
</dbReference>
<keyword evidence="2" id="KW-1185">Reference proteome</keyword>
<evidence type="ECO:0000313" key="2">
    <source>
        <dbReference type="Proteomes" id="UP000217790"/>
    </source>
</evidence>
<organism evidence="1 2">
    <name type="scientific">Armillaria gallica</name>
    <name type="common">Bulbous honey fungus</name>
    <name type="synonym">Armillaria bulbosa</name>
    <dbReference type="NCBI Taxonomy" id="47427"/>
    <lineage>
        <taxon>Eukaryota</taxon>
        <taxon>Fungi</taxon>
        <taxon>Dikarya</taxon>
        <taxon>Basidiomycota</taxon>
        <taxon>Agaricomycotina</taxon>
        <taxon>Agaricomycetes</taxon>
        <taxon>Agaricomycetidae</taxon>
        <taxon>Agaricales</taxon>
        <taxon>Marasmiineae</taxon>
        <taxon>Physalacriaceae</taxon>
        <taxon>Armillaria</taxon>
    </lineage>
</organism>
<dbReference type="OrthoDB" id="3365698at2759"/>
<dbReference type="InParanoid" id="A0A2H3E181"/>
<protein>
    <submittedName>
        <fullName evidence="1">Uncharacterized protein</fullName>
    </submittedName>
</protein>
<gene>
    <name evidence="1" type="ORF">ARMGADRAFT_893044</name>
</gene>
<feature type="non-terminal residue" evidence="1">
    <location>
        <position position="1"/>
    </location>
</feature>
<dbReference type="STRING" id="47427.A0A2H3E181"/>
<dbReference type="AlphaFoldDB" id="A0A2H3E181"/>
<sequence>YTALISPVRRLPPEILAEIFGWVLESNHWPLSLKLNKGPWFLGRICSQWRHVVNSTPRLWTTFRIVYGMESSANCCPIGAVELLKTAISRCGTNTISFNLELDIDSDDDAGRGIDLLQELILHSDRWKTAE</sequence>
<feature type="non-terminal residue" evidence="1">
    <location>
        <position position="131"/>
    </location>
</feature>
<name>A0A2H3E181_ARMGA</name>
<dbReference type="OMA" id="ESSANCC"/>
<proteinExistence type="predicted"/>
<evidence type="ECO:0000313" key="1">
    <source>
        <dbReference type="EMBL" id="PBK93466.1"/>
    </source>
</evidence>
<reference evidence="2" key="1">
    <citation type="journal article" date="2017" name="Nat. Ecol. Evol.">
        <title>Genome expansion and lineage-specific genetic innovations in the forest pathogenic fungi Armillaria.</title>
        <authorList>
            <person name="Sipos G."/>
            <person name="Prasanna A.N."/>
            <person name="Walter M.C."/>
            <person name="O'Connor E."/>
            <person name="Balint B."/>
            <person name="Krizsan K."/>
            <person name="Kiss B."/>
            <person name="Hess J."/>
            <person name="Varga T."/>
            <person name="Slot J."/>
            <person name="Riley R."/>
            <person name="Boka B."/>
            <person name="Rigling D."/>
            <person name="Barry K."/>
            <person name="Lee J."/>
            <person name="Mihaltcheva S."/>
            <person name="LaButti K."/>
            <person name="Lipzen A."/>
            <person name="Waldron R."/>
            <person name="Moloney N.M."/>
            <person name="Sperisen C."/>
            <person name="Kredics L."/>
            <person name="Vagvoelgyi C."/>
            <person name="Patrignani A."/>
            <person name="Fitzpatrick D."/>
            <person name="Nagy I."/>
            <person name="Doyle S."/>
            <person name="Anderson J.B."/>
            <person name="Grigoriev I.V."/>
            <person name="Gueldener U."/>
            <person name="Muensterkoetter M."/>
            <person name="Nagy L.G."/>
        </authorList>
    </citation>
    <scope>NUCLEOTIDE SEQUENCE [LARGE SCALE GENOMIC DNA]</scope>
    <source>
        <strain evidence="2">Ar21-2</strain>
    </source>
</reference>